<dbReference type="AlphaFoldDB" id="A0A078KEP5"/>
<dbReference type="PROSITE" id="PS00198">
    <property type="entry name" value="4FE4S_FER_1"/>
    <property type="match status" value="1"/>
</dbReference>
<keyword evidence="3" id="KW-0408">Iron</keyword>
<name>A0A078KEP5_9GAMM</name>
<dbReference type="InterPro" id="IPR010207">
    <property type="entry name" value="Elect_transpt_cplx_RnfB/RsxB"/>
</dbReference>
<dbReference type="SUPFAM" id="SSF54862">
    <property type="entry name" value="4Fe-4S ferredoxins"/>
    <property type="match status" value="1"/>
</dbReference>
<protein>
    <submittedName>
        <fullName evidence="6">Electron transport complex protein rnfB</fullName>
    </submittedName>
</protein>
<dbReference type="GO" id="GO:0009055">
    <property type="term" value="F:electron transfer activity"/>
    <property type="evidence" value="ECO:0007669"/>
    <property type="project" value="InterPro"/>
</dbReference>
<keyword evidence="4" id="KW-0411">Iron-sulfur</keyword>
<evidence type="ECO:0000256" key="2">
    <source>
        <dbReference type="ARBA" id="ARBA00022723"/>
    </source>
</evidence>
<dbReference type="PROSITE" id="PS51379">
    <property type="entry name" value="4FE4S_FER_2"/>
    <property type="match status" value="2"/>
</dbReference>
<evidence type="ECO:0000256" key="4">
    <source>
        <dbReference type="ARBA" id="ARBA00023014"/>
    </source>
</evidence>
<dbReference type="HOGENOM" id="CLU_1154752_0_0_6"/>
<evidence type="ECO:0000313" key="7">
    <source>
        <dbReference type="Proteomes" id="UP000032420"/>
    </source>
</evidence>
<dbReference type="GO" id="GO:0046872">
    <property type="term" value="F:metal ion binding"/>
    <property type="evidence" value="ECO:0007669"/>
    <property type="project" value="UniProtKB-KW"/>
</dbReference>
<dbReference type="InterPro" id="IPR017900">
    <property type="entry name" value="4Fe4S_Fe_S_CS"/>
</dbReference>
<dbReference type="GO" id="GO:0051539">
    <property type="term" value="F:4 iron, 4 sulfur cluster binding"/>
    <property type="evidence" value="ECO:0007669"/>
    <property type="project" value="UniProtKB-KW"/>
</dbReference>
<keyword evidence="1" id="KW-0004">4Fe-4S</keyword>
<dbReference type="NCBIfam" id="TIGR01944">
    <property type="entry name" value="rnfB"/>
    <property type="match status" value="1"/>
</dbReference>
<dbReference type="PANTHER" id="PTHR42859:SF3">
    <property type="entry name" value="ION-TRANSLOCATING OXIDOREDUCTASE COMPLEX SUBUNIT B"/>
    <property type="match status" value="1"/>
</dbReference>
<dbReference type="Proteomes" id="UP000032420">
    <property type="component" value="Chromosome I"/>
</dbReference>
<evidence type="ECO:0000256" key="3">
    <source>
        <dbReference type="ARBA" id="ARBA00023004"/>
    </source>
</evidence>
<reference evidence="7" key="1">
    <citation type="submission" date="2014-07" db="EMBL/GenBank/DDBJ databases">
        <authorList>
            <person name="Santos-Garcia D."/>
        </authorList>
    </citation>
    <scope>NUCLEOTIDE SEQUENCE [LARGE SCALE GENOMIC DNA]</scope>
</reference>
<evidence type="ECO:0000313" key="6">
    <source>
        <dbReference type="EMBL" id="CDZ16462.1"/>
    </source>
</evidence>
<dbReference type="EMBL" id="LM655252">
    <property type="protein sequence ID" value="CDZ16462.1"/>
    <property type="molecule type" value="Genomic_DNA"/>
</dbReference>
<gene>
    <name evidence="6" type="primary">rnfB</name>
    <name evidence="6" type="ORF">CEM_196</name>
</gene>
<keyword evidence="7" id="KW-1185">Reference proteome</keyword>
<dbReference type="InterPro" id="IPR050294">
    <property type="entry name" value="RnfB_subfamily"/>
</dbReference>
<sequence length="240" mass="27602">MYTKINKVDSELPQIQCKKCGYYGIVKGEKINKCSPGGQKPVNAKLINSNKIIIEKPEEVPKIALIRENKCIGCTKCLRVCPVDAIIGTKKNMHTVIELLCTGCELCVTACPVNCIDMIINPQWIKSNNIYKKTIINTRYNNSISIYNQKQSIKNIKIYKKNNNNFNINKIEHINRCYHQVRIAIIAVQKSIINAERYLSIYKKHEILKKEAKIKLQHAYSNEKKALKILHNMIPYINNL</sequence>
<keyword evidence="2" id="KW-0479">Metal-binding</keyword>
<dbReference type="OrthoDB" id="9789936at2"/>
<dbReference type="STRING" id="1495769.CEM_196"/>
<proteinExistence type="predicted"/>
<dbReference type="InterPro" id="IPR017896">
    <property type="entry name" value="4Fe4S_Fe-S-bd"/>
</dbReference>
<feature type="domain" description="4Fe-4S ferredoxin-type" evidence="5">
    <location>
        <begin position="92"/>
        <end position="121"/>
    </location>
</feature>
<feature type="domain" description="4Fe-4S ferredoxin-type" evidence="5">
    <location>
        <begin position="62"/>
        <end position="91"/>
    </location>
</feature>
<evidence type="ECO:0000256" key="1">
    <source>
        <dbReference type="ARBA" id="ARBA00022485"/>
    </source>
</evidence>
<dbReference type="KEGG" id="eme:CEM_196"/>
<dbReference type="Pfam" id="PF14697">
    <property type="entry name" value="Fer4_21"/>
    <property type="match status" value="1"/>
</dbReference>
<dbReference type="Gene3D" id="3.30.70.20">
    <property type="match status" value="1"/>
</dbReference>
<dbReference type="PANTHER" id="PTHR42859">
    <property type="entry name" value="OXIDOREDUCTASE"/>
    <property type="match status" value="1"/>
</dbReference>
<organism evidence="6 7">
    <name type="scientific">Candidatus Johnevansia muelleri</name>
    <dbReference type="NCBI Taxonomy" id="1495769"/>
    <lineage>
        <taxon>Bacteria</taxon>
        <taxon>Pseudomonadati</taxon>
        <taxon>Pseudomonadota</taxon>
        <taxon>Gammaproteobacteria</taxon>
        <taxon>Candidatus Johnevansiales</taxon>
        <taxon>Candidatus Johnevansiaceae</taxon>
        <taxon>Candidatus Johnevansia</taxon>
    </lineage>
</organism>
<accession>A0A078KEP5</accession>
<evidence type="ECO:0000259" key="5">
    <source>
        <dbReference type="PROSITE" id="PS51379"/>
    </source>
</evidence>